<dbReference type="AlphaFoldDB" id="A0A822ZR93"/>
<name>A0A822ZR93_NELNU</name>
<dbReference type="Proteomes" id="UP000607653">
    <property type="component" value="Unassembled WGS sequence"/>
</dbReference>
<proteinExistence type="predicted"/>
<reference evidence="1 2" key="1">
    <citation type="journal article" date="2020" name="Mol. Biol. Evol.">
        <title>Distinct Expression and Methylation Patterns for Genes with Different Fates following a Single Whole-Genome Duplication in Flowering Plants.</title>
        <authorList>
            <person name="Shi T."/>
            <person name="Rahmani R.S."/>
            <person name="Gugger P.F."/>
            <person name="Wang M."/>
            <person name="Li H."/>
            <person name="Zhang Y."/>
            <person name="Li Z."/>
            <person name="Wang Q."/>
            <person name="Van de Peer Y."/>
            <person name="Marchal K."/>
            <person name="Chen J."/>
        </authorList>
    </citation>
    <scope>NUCLEOTIDE SEQUENCE [LARGE SCALE GENOMIC DNA]</scope>
    <source>
        <tissue evidence="1">Leaf</tissue>
    </source>
</reference>
<organism evidence="1 2">
    <name type="scientific">Nelumbo nucifera</name>
    <name type="common">Sacred lotus</name>
    <dbReference type="NCBI Taxonomy" id="4432"/>
    <lineage>
        <taxon>Eukaryota</taxon>
        <taxon>Viridiplantae</taxon>
        <taxon>Streptophyta</taxon>
        <taxon>Embryophyta</taxon>
        <taxon>Tracheophyta</taxon>
        <taxon>Spermatophyta</taxon>
        <taxon>Magnoliopsida</taxon>
        <taxon>Proteales</taxon>
        <taxon>Nelumbonaceae</taxon>
        <taxon>Nelumbo</taxon>
    </lineage>
</organism>
<protein>
    <submittedName>
        <fullName evidence="1">Uncharacterized protein</fullName>
    </submittedName>
</protein>
<sequence>MELCVEDKHSFREANQAVDLLVCEVLLNKLNGVLLHLIPMPFIVI</sequence>
<gene>
    <name evidence="1" type="ORF">HUJ06_002570</name>
</gene>
<evidence type="ECO:0000313" key="1">
    <source>
        <dbReference type="EMBL" id="DAD44338.1"/>
    </source>
</evidence>
<keyword evidence="2" id="KW-1185">Reference proteome</keyword>
<dbReference type="EMBL" id="DUZY01000007">
    <property type="protein sequence ID" value="DAD44338.1"/>
    <property type="molecule type" value="Genomic_DNA"/>
</dbReference>
<evidence type="ECO:0000313" key="2">
    <source>
        <dbReference type="Proteomes" id="UP000607653"/>
    </source>
</evidence>
<comment type="caution">
    <text evidence="1">The sequence shown here is derived from an EMBL/GenBank/DDBJ whole genome shotgun (WGS) entry which is preliminary data.</text>
</comment>
<accession>A0A822ZR93</accession>